<name>K1WQZ0_MARBU</name>
<feature type="compositionally biased region" description="Basic and acidic residues" evidence="5">
    <location>
        <begin position="1"/>
        <end position="14"/>
    </location>
</feature>
<feature type="transmembrane region" description="Helical" evidence="6">
    <location>
        <begin position="217"/>
        <end position="239"/>
    </location>
</feature>
<feature type="transmembrane region" description="Helical" evidence="6">
    <location>
        <begin position="102"/>
        <end position="122"/>
    </location>
</feature>
<feature type="transmembrane region" description="Helical" evidence="6">
    <location>
        <begin position="178"/>
        <end position="197"/>
    </location>
</feature>
<feature type="transmembrane region" description="Helical" evidence="6">
    <location>
        <begin position="284"/>
        <end position="311"/>
    </location>
</feature>
<proteinExistence type="predicted"/>
<dbReference type="InterPro" id="IPR036259">
    <property type="entry name" value="MFS_trans_sf"/>
</dbReference>
<feature type="transmembrane region" description="Helical" evidence="6">
    <location>
        <begin position="356"/>
        <end position="374"/>
    </location>
</feature>
<evidence type="ECO:0000313" key="7">
    <source>
        <dbReference type="EMBL" id="EKD15441.1"/>
    </source>
</evidence>
<dbReference type="PANTHER" id="PTHR23502:SF74">
    <property type="entry name" value="MAJOR FACILITATOR SUPERFAMILY (MFS) PROFILE DOMAIN-CONTAINING PROTEIN"/>
    <property type="match status" value="1"/>
</dbReference>
<evidence type="ECO:0000256" key="5">
    <source>
        <dbReference type="SAM" id="MobiDB-lite"/>
    </source>
</evidence>
<protein>
    <recommendedName>
        <fullName evidence="9">MFS general substrate transporter</fullName>
    </recommendedName>
</protein>
<reference evidence="7 8" key="1">
    <citation type="journal article" date="2012" name="BMC Genomics">
        <title>Sequencing the genome of Marssonina brunnea reveals fungus-poplar co-evolution.</title>
        <authorList>
            <person name="Zhu S."/>
            <person name="Cao Y.-Z."/>
            <person name="Jiang C."/>
            <person name="Tan B.-Y."/>
            <person name="Wang Z."/>
            <person name="Feng S."/>
            <person name="Zhang L."/>
            <person name="Su X.-H."/>
            <person name="Brejova B."/>
            <person name="Vinar T."/>
            <person name="Xu M."/>
            <person name="Wang M.-X."/>
            <person name="Zhang S.-G."/>
            <person name="Huang M.-R."/>
            <person name="Wu R."/>
            <person name="Zhou Y."/>
        </authorList>
    </citation>
    <scope>NUCLEOTIDE SEQUENCE [LARGE SCALE GENOMIC DNA]</scope>
    <source>
        <strain evidence="7 8">MB_m1</strain>
    </source>
</reference>
<evidence type="ECO:0000256" key="1">
    <source>
        <dbReference type="ARBA" id="ARBA00004141"/>
    </source>
</evidence>
<accession>K1WQZ0</accession>
<gene>
    <name evidence="7" type="ORF">MBM_06657</name>
</gene>
<dbReference type="eggNOG" id="KOG0255">
    <property type="taxonomic scope" value="Eukaryota"/>
</dbReference>
<dbReference type="InterPro" id="IPR011701">
    <property type="entry name" value="MFS"/>
</dbReference>
<dbReference type="GO" id="GO:0005886">
    <property type="term" value="C:plasma membrane"/>
    <property type="evidence" value="ECO:0007669"/>
    <property type="project" value="TreeGrafter"/>
</dbReference>
<dbReference type="OrthoDB" id="5141738at2759"/>
<dbReference type="SUPFAM" id="SSF103473">
    <property type="entry name" value="MFS general substrate transporter"/>
    <property type="match status" value="1"/>
</dbReference>
<evidence type="ECO:0000256" key="4">
    <source>
        <dbReference type="ARBA" id="ARBA00023136"/>
    </source>
</evidence>
<dbReference type="HOGENOM" id="CLU_008455_11_2_1"/>
<feature type="transmembrane region" description="Helical" evidence="6">
    <location>
        <begin position="259"/>
        <end position="278"/>
    </location>
</feature>
<dbReference type="EMBL" id="JH921442">
    <property type="protein sequence ID" value="EKD15441.1"/>
    <property type="molecule type" value="Genomic_DNA"/>
</dbReference>
<keyword evidence="8" id="KW-1185">Reference proteome</keyword>
<evidence type="ECO:0000256" key="6">
    <source>
        <dbReference type="SAM" id="Phobius"/>
    </source>
</evidence>
<dbReference type="Gene3D" id="1.20.1250.20">
    <property type="entry name" value="MFS general substrate transporter like domains"/>
    <property type="match status" value="1"/>
</dbReference>
<dbReference type="AlphaFoldDB" id="K1WQZ0"/>
<evidence type="ECO:0000256" key="2">
    <source>
        <dbReference type="ARBA" id="ARBA00022692"/>
    </source>
</evidence>
<dbReference type="Proteomes" id="UP000006753">
    <property type="component" value="Unassembled WGS sequence"/>
</dbReference>
<sequence>MPVLEEIEKADSVRDPSPVPENPLPLEDDDPSLDPQNWPQARKILILAVAFNLVEDCNGFRVLAVSIYLVGYAIGNTVLAPLSEHYGSRPVTLWVALFNWRLSFWIRLAHGGVFFLAALWLIPETNHLVILDWRAKEIRKENCTSIPRGPSEDKEIALGEMVTKVPIRPLIMLCREPLVFLSCLYIAFQYRIFYIFLQSYPLIFIGVYDFNTGEEGLILLSFGIGVLLTVPAQYVFETYYERASRQDRAWTRHHGAKRFPLACIAGPFIVLSLLWSAWTSRATVHWIVPALSGISYGLGYILTISFLLNYLVDNYASFASSANAASILTRQFVRAGLPFAAVPMYTRLSISWASSLLGLVAAVMGLIPFLFWAYGEKILARSKWALELAKTEEVDEAETK</sequence>
<feature type="transmembrane region" description="Helical" evidence="6">
    <location>
        <begin position="62"/>
        <end position="82"/>
    </location>
</feature>
<dbReference type="KEGG" id="mbe:MBM_06657"/>
<feature type="region of interest" description="Disordered" evidence="5">
    <location>
        <begin position="1"/>
        <end position="32"/>
    </location>
</feature>
<evidence type="ECO:0008006" key="9">
    <source>
        <dbReference type="Google" id="ProtNLM"/>
    </source>
</evidence>
<evidence type="ECO:0000256" key="3">
    <source>
        <dbReference type="ARBA" id="ARBA00022989"/>
    </source>
</evidence>
<dbReference type="Pfam" id="PF07690">
    <property type="entry name" value="MFS_1"/>
    <property type="match status" value="1"/>
</dbReference>
<keyword evidence="2 6" id="KW-0812">Transmembrane</keyword>
<dbReference type="InParanoid" id="K1WQZ0"/>
<organism evidence="7 8">
    <name type="scientific">Marssonina brunnea f. sp. multigermtubi (strain MB_m1)</name>
    <name type="common">Marssonina leaf spot fungus</name>
    <dbReference type="NCBI Taxonomy" id="1072389"/>
    <lineage>
        <taxon>Eukaryota</taxon>
        <taxon>Fungi</taxon>
        <taxon>Dikarya</taxon>
        <taxon>Ascomycota</taxon>
        <taxon>Pezizomycotina</taxon>
        <taxon>Leotiomycetes</taxon>
        <taxon>Helotiales</taxon>
        <taxon>Drepanopezizaceae</taxon>
        <taxon>Drepanopeziza</taxon>
    </lineage>
</organism>
<dbReference type="GO" id="GO:0022857">
    <property type="term" value="F:transmembrane transporter activity"/>
    <property type="evidence" value="ECO:0007669"/>
    <property type="project" value="InterPro"/>
</dbReference>
<dbReference type="PANTHER" id="PTHR23502">
    <property type="entry name" value="MAJOR FACILITATOR SUPERFAMILY"/>
    <property type="match status" value="1"/>
</dbReference>
<comment type="subcellular location">
    <subcellularLocation>
        <location evidence="1">Membrane</location>
        <topology evidence="1">Multi-pass membrane protein</topology>
    </subcellularLocation>
</comment>
<evidence type="ECO:0000313" key="8">
    <source>
        <dbReference type="Proteomes" id="UP000006753"/>
    </source>
</evidence>
<keyword evidence="4 6" id="KW-0472">Membrane</keyword>
<keyword evidence="3 6" id="KW-1133">Transmembrane helix</keyword>